<name>A0A1F5VVB6_9BACT</name>
<keyword evidence="1" id="KW-1133">Transmembrane helix</keyword>
<gene>
    <name evidence="2" type="ORF">A2Y62_06195</name>
</gene>
<accession>A0A1F5VVB6</accession>
<dbReference type="Proteomes" id="UP000178943">
    <property type="component" value="Unassembled WGS sequence"/>
</dbReference>
<evidence type="ECO:0000313" key="3">
    <source>
        <dbReference type="Proteomes" id="UP000178943"/>
    </source>
</evidence>
<evidence type="ECO:0000256" key="1">
    <source>
        <dbReference type="SAM" id="Phobius"/>
    </source>
</evidence>
<sequence length="70" mass="8098">MQKHLFMVLSLILIRILDNGIKIAYIIIRNIKMNLFALIKKLPPPKKHTLKAPPFSPFLYAHNPLKPPNN</sequence>
<dbReference type="EMBL" id="MFGW01000061">
    <property type="protein sequence ID" value="OGF67356.1"/>
    <property type="molecule type" value="Genomic_DNA"/>
</dbReference>
<feature type="transmembrane region" description="Helical" evidence="1">
    <location>
        <begin position="6"/>
        <end position="28"/>
    </location>
</feature>
<comment type="caution">
    <text evidence="2">The sequence shown here is derived from an EMBL/GenBank/DDBJ whole genome shotgun (WGS) entry which is preliminary data.</text>
</comment>
<evidence type="ECO:0000313" key="2">
    <source>
        <dbReference type="EMBL" id="OGF67356.1"/>
    </source>
</evidence>
<keyword evidence="1" id="KW-0472">Membrane</keyword>
<reference evidence="2 3" key="1">
    <citation type="journal article" date="2016" name="Nat. Commun.">
        <title>Thousands of microbial genomes shed light on interconnected biogeochemical processes in an aquifer system.</title>
        <authorList>
            <person name="Anantharaman K."/>
            <person name="Brown C.T."/>
            <person name="Hug L.A."/>
            <person name="Sharon I."/>
            <person name="Castelle C.J."/>
            <person name="Probst A.J."/>
            <person name="Thomas B.C."/>
            <person name="Singh A."/>
            <person name="Wilkins M.J."/>
            <person name="Karaoz U."/>
            <person name="Brodie E.L."/>
            <person name="Williams K.H."/>
            <person name="Hubbard S.S."/>
            <person name="Banfield J.F."/>
        </authorList>
    </citation>
    <scope>NUCLEOTIDE SEQUENCE [LARGE SCALE GENOMIC DNA]</scope>
</reference>
<dbReference type="STRING" id="1817863.A2Y62_06195"/>
<keyword evidence="1" id="KW-0812">Transmembrane</keyword>
<proteinExistence type="predicted"/>
<organism evidence="2 3">
    <name type="scientific">Candidatus Fischerbacteria bacterium RBG_13_37_8</name>
    <dbReference type="NCBI Taxonomy" id="1817863"/>
    <lineage>
        <taxon>Bacteria</taxon>
        <taxon>Candidatus Fischeribacteriota</taxon>
    </lineage>
</organism>
<dbReference type="AlphaFoldDB" id="A0A1F5VVB6"/>
<protein>
    <submittedName>
        <fullName evidence="2">Uncharacterized protein</fullName>
    </submittedName>
</protein>